<dbReference type="PANTHER" id="PTHR24567:SF26">
    <property type="entry name" value="REGULATORY PROTEIN YEIL"/>
    <property type="match status" value="1"/>
</dbReference>
<protein>
    <submittedName>
        <fullName evidence="6">CRP/FNR family transcriptional activator FtrB</fullName>
    </submittedName>
</protein>
<dbReference type="GO" id="GO:0003677">
    <property type="term" value="F:DNA binding"/>
    <property type="evidence" value="ECO:0007669"/>
    <property type="project" value="UniProtKB-KW"/>
</dbReference>
<dbReference type="InterPro" id="IPR018490">
    <property type="entry name" value="cNMP-bd_dom_sf"/>
</dbReference>
<dbReference type="CDD" id="cd00038">
    <property type="entry name" value="CAP_ED"/>
    <property type="match status" value="1"/>
</dbReference>
<dbReference type="Pfam" id="PF13545">
    <property type="entry name" value="HTH_Crp_2"/>
    <property type="match status" value="1"/>
</dbReference>
<dbReference type="GO" id="GO:0005829">
    <property type="term" value="C:cytosol"/>
    <property type="evidence" value="ECO:0007669"/>
    <property type="project" value="TreeGrafter"/>
</dbReference>
<dbReference type="Gene3D" id="1.10.10.10">
    <property type="entry name" value="Winged helix-like DNA-binding domain superfamily/Winged helix DNA-binding domain"/>
    <property type="match status" value="1"/>
</dbReference>
<proteinExistence type="predicted"/>
<keyword evidence="1" id="KW-0805">Transcription regulation</keyword>
<dbReference type="InterPro" id="IPR014710">
    <property type="entry name" value="RmlC-like_jellyroll"/>
</dbReference>
<dbReference type="InterPro" id="IPR012318">
    <property type="entry name" value="HTH_CRP"/>
</dbReference>
<dbReference type="SMART" id="SM00419">
    <property type="entry name" value="HTH_CRP"/>
    <property type="match status" value="1"/>
</dbReference>
<evidence type="ECO:0000256" key="2">
    <source>
        <dbReference type="ARBA" id="ARBA00023125"/>
    </source>
</evidence>
<comment type="caution">
    <text evidence="6">The sequence shown here is derived from an EMBL/GenBank/DDBJ whole genome shotgun (WGS) entry which is preliminary data.</text>
</comment>
<evidence type="ECO:0000313" key="6">
    <source>
        <dbReference type="EMBL" id="TCS64710.1"/>
    </source>
</evidence>
<dbReference type="OrthoDB" id="190787at2"/>
<dbReference type="InterPro" id="IPR000595">
    <property type="entry name" value="cNMP-bd_dom"/>
</dbReference>
<dbReference type="InterPro" id="IPR036390">
    <property type="entry name" value="WH_DNA-bd_sf"/>
</dbReference>
<organism evidence="6 7">
    <name type="scientific">Varunaivibrio sulfuroxidans</name>
    <dbReference type="NCBI Taxonomy" id="1773489"/>
    <lineage>
        <taxon>Bacteria</taxon>
        <taxon>Pseudomonadati</taxon>
        <taxon>Pseudomonadota</taxon>
        <taxon>Alphaproteobacteria</taxon>
        <taxon>Rhodospirillales</taxon>
        <taxon>Magnetovibrionaceae</taxon>
        <taxon>Varunaivibrio</taxon>
    </lineage>
</organism>
<keyword evidence="2" id="KW-0238">DNA-binding</keyword>
<keyword evidence="3" id="KW-0804">Transcription</keyword>
<evidence type="ECO:0000259" key="4">
    <source>
        <dbReference type="PROSITE" id="PS50042"/>
    </source>
</evidence>
<dbReference type="Pfam" id="PF00027">
    <property type="entry name" value="cNMP_binding"/>
    <property type="match status" value="1"/>
</dbReference>
<dbReference type="RefSeq" id="WP_132937469.1">
    <property type="nucleotide sequence ID" value="NZ_CP119676.1"/>
</dbReference>
<dbReference type="PROSITE" id="PS51063">
    <property type="entry name" value="HTH_CRP_2"/>
    <property type="match status" value="1"/>
</dbReference>
<dbReference type="InterPro" id="IPR036388">
    <property type="entry name" value="WH-like_DNA-bd_sf"/>
</dbReference>
<dbReference type="SUPFAM" id="SSF51206">
    <property type="entry name" value="cAMP-binding domain-like"/>
    <property type="match status" value="1"/>
</dbReference>
<keyword evidence="7" id="KW-1185">Reference proteome</keyword>
<dbReference type="EMBL" id="SLZW01000001">
    <property type="protein sequence ID" value="TCS64710.1"/>
    <property type="molecule type" value="Genomic_DNA"/>
</dbReference>
<sequence>MSAPARPRSIPVAQTALEHLSGANDDAPLRAFLKTYPLHGAPPGTVLFEQGAPADRFFFISDGLVETTMRTHSGEDTIIDATARGAIIGGLAVLGGAHYPVSAQTVIETHYVGVPADLFLEKLRDDDALFLDTLAQAVHAVERIVAATGRLKLQLLSQRIAGYLLSLCPDRADGPARVHLPFSKRSWAAHLGATPQSLSRSLRQLQKYGVTVRSGAVMIENIKEIRGLFEEEGGI</sequence>
<evidence type="ECO:0000256" key="3">
    <source>
        <dbReference type="ARBA" id="ARBA00023163"/>
    </source>
</evidence>
<dbReference type="GO" id="GO:0003700">
    <property type="term" value="F:DNA-binding transcription factor activity"/>
    <property type="evidence" value="ECO:0007669"/>
    <property type="project" value="TreeGrafter"/>
</dbReference>
<dbReference type="AlphaFoldDB" id="A0A4R3JIS1"/>
<feature type="domain" description="Cyclic nucleotide-binding" evidence="4">
    <location>
        <begin position="34"/>
        <end position="103"/>
    </location>
</feature>
<accession>A0A4R3JIS1</accession>
<dbReference type="SUPFAM" id="SSF46785">
    <property type="entry name" value="Winged helix' DNA-binding domain"/>
    <property type="match status" value="1"/>
</dbReference>
<dbReference type="SMART" id="SM00100">
    <property type="entry name" value="cNMP"/>
    <property type="match status" value="1"/>
</dbReference>
<evidence type="ECO:0000259" key="5">
    <source>
        <dbReference type="PROSITE" id="PS51063"/>
    </source>
</evidence>
<dbReference type="Proteomes" id="UP000295304">
    <property type="component" value="Unassembled WGS sequence"/>
</dbReference>
<dbReference type="InterPro" id="IPR050397">
    <property type="entry name" value="Env_Response_Regulators"/>
</dbReference>
<dbReference type="PROSITE" id="PS50042">
    <property type="entry name" value="CNMP_BINDING_3"/>
    <property type="match status" value="1"/>
</dbReference>
<name>A0A4R3JIS1_9PROT</name>
<evidence type="ECO:0000256" key="1">
    <source>
        <dbReference type="ARBA" id="ARBA00023015"/>
    </source>
</evidence>
<reference evidence="6 7" key="1">
    <citation type="submission" date="2019-03" db="EMBL/GenBank/DDBJ databases">
        <title>Genomic Encyclopedia of Type Strains, Phase IV (KMG-IV): sequencing the most valuable type-strain genomes for metagenomic binning, comparative biology and taxonomic classification.</title>
        <authorList>
            <person name="Goeker M."/>
        </authorList>
    </citation>
    <scope>NUCLEOTIDE SEQUENCE [LARGE SCALE GENOMIC DNA]</scope>
    <source>
        <strain evidence="6 7">DSM 101688</strain>
    </source>
</reference>
<dbReference type="PANTHER" id="PTHR24567">
    <property type="entry name" value="CRP FAMILY TRANSCRIPTIONAL REGULATORY PROTEIN"/>
    <property type="match status" value="1"/>
</dbReference>
<feature type="domain" description="HTH crp-type" evidence="5">
    <location>
        <begin position="154"/>
        <end position="223"/>
    </location>
</feature>
<gene>
    <name evidence="6" type="ORF">EDD55_10136</name>
</gene>
<dbReference type="Gene3D" id="2.60.120.10">
    <property type="entry name" value="Jelly Rolls"/>
    <property type="match status" value="1"/>
</dbReference>
<evidence type="ECO:0000313" key="7">
    <source>
        <dbReference type="Proteomes" id="UP000295304"/>
    </source>
</evidence>